<reference evidence="2 3" key="1">
    <citation type="submission" date="2019-03" db="EMBL/GenBank/DDBJ databases">
        <authorList>
            <person name="Kim H."/>
            <person name="Yu S.-M."/>
        </authorList>
    </citation>
    <scope>NUCLEOTIDE SEQUENCE [LARGE SCALE GENOMIC DNA]</scope>
    <source>
        <strain evidence="2 3">NBC122</strain>
    </source>
</reference>
<accession>A0A4P6ZJ32</accession>
<protein>
    <recommendedName>
        <fullName evidence="4">DUF4919 domain-containing protein</fullName>
    </recommendedName>
</protein>
<keyword evidence="1" id="KW-0732">Signal</keyword>
<sequence length="200" mass="23104">MKNLILFFLLLISLNLFSQNSEDYKTFIEKIKKDSKTDKADKTVYHLFNDFYEQGLQSDQGELSEDISQRIQKLYSDKKAKNLQILTMFLLYQNHITETAAVGKQPDPNFQINLIKDLESELKNTYGSVPIIINIYKAEALNSAGATKESAEIISNSLIQYPNSVPLKVYKYLDTKDEKIKKDLVDNHTNHWMVKQFGIK</sequence>
<name>A0A4P6ZJ32_9FLAO</name>
<feature type="signal peptide" evidence="1">
    <location>
        <begin position="1"/>
        <end position="18"/>
    </location>
</feature>
<dbReference type="KEGG" id="csal:NBC122_02613"/>
<keyword evidence="3" id="KW-1185">Reference proteome</keyword>
<evidence type="ECO:0000313" key="3">
    <source>
        <dbReference type="Proteomes" id="UP000294419"/>
    </source>
</evidence>
<organism evidence="2 3">
    <name type="scientific">Chryseobacterium salivictor</name>
    <dbReference type="NCBI Taxonomy" id="2547600"/>
    <lineage>
        <taxon>Bacteria</taxon>
        <taxon>Pseudomonadati</taxon>
        <taxon>Bacteroidota</taxon>
        <taxon>Flavobacteriia</taxon>
        <taxon>Flavobacteriales</taxon>
        <taxon>Weeksellaceae</taxon>
        <taxon>Chryseobacterium group</taxon>
        <taxon>Chryseobacterium</taxon>
    </lineage>
</organism>
<evidence type="ECO:0000313" key="2">
    <source>
        <dbReference type="EMBL" id="QBO59415.1"/>
    </source>
</evidence>
<dbReference type="OrthoDB" id="1246158at2"/>
<dbReference type="EMBL" id="CP037954">
    <property type="protein sequence ID" value="QBO59415.1"/>
    <property type="molecule type" value="Genomic_DNA"/>
</dbReference>
<evidence type="ECO:0000256" key="1">
    <source>
        <dbReference type="SAM" id="SignalP"/>
    </source>
</evidence>
<dbReference type="RefSeq" id="WP_133440760.1">
    <property type="nucleotide sequence ID" value="NZ_CP037954.1"/>
</dbReference>
<gene>
    <name evidence="2" type="ORF">NBC122_02613</name>
</gene>
<feature type="chain" id="PRO_5020576654" description="DUF4919 domain-containing protein" evidence="1">
    <location>
        <begin position="19"/>
        <end position="200"/>
    </location>
</feature>
<dbReference type="Proteomes" id="UP000294419">
    <property type="component" value="Chromosome"/>
</dbReference>
<evidence type="ECO:0008006" key="4">
    <source>
        <dbReference type="Google" id="ProtNLM"/>
    </source>
</evidence>
<dbReference type="AlphaFoldDB" id="A0A4P6ZJ32"/>
<proteinExistence type="predicted"/>